<evidence type="ECO:0000256" key="1">
    <source>
        <dbReference type="SAM" id="SignalP"/>
    </source>
</evidence>
<feature type="chain" id="PRO_5039179015" description="Lipoprotein" evidence="1">
    <location>
        <begin position="20"/>
        <end position="303"/>
    </location>
</feature>
<dbReference type="PATRIC" id="fig|1300222.3.peg.3116"/>
<gene>
    <name evidence="2" type="ORF">I532_14908</name>
</gene>
<accession>M8DFA9</accession>
<sequence>MRKGWSIVMLALLCGGLTGCNQMGVKQNADSAFEQVRDRFSEQQAFAFHGTTKLVTGDTANGNVVSFSGRKTGDDMLMRVDFAVPEQKQAKSVSLLSKNEQIYVRTEGSAGWKNTSGQDTVFRQEMNNWDPVFAMEQINQMKKSVLPLQDRAPEDDIEAVRILMDSTKLKSWLAEQMKSQASARTQSHAGGAAVLQTEAIHQPRLKYALTLSDGTWNRPRTGATIQATEPPVDEIIDQMELEAEYTIYYNKNTMLPTNMTMSIRSEYDMNDQRVREYTQVETYLQNYGQAIPVPDPTAAGATG</sequence>
<evidence type="ECO:0000313" key="2">
    <source>
        <dbReference type="EMBL" id="EMT52143.1"/>
    </source>
</evidence>
<comment type="caution">
    <text evidence="2">The sequence shown here is derived from an EMBL/GenBank/DDBJ whole genome shotgun (WGS) entry which is preliminary data.</text>
</comment>
<name>M8DFA9_9BACL</name>
<dbReference type="STRING" id="1300222.I532_14908"/>
<dbReference type="EMBL" id="APBN01000005">
    <property type="protein sequence ID" value="EMT52143.1"/>
    <property type="molecule type" value="Genomic_DNA"/>
</dbReference>
<proteinExistence type="predicted"/>
<evidence type="ECO:0000313" key="3">
    <source>
        <dbReference type="Proteomes" id="UP000012081"/>
    </source>
</evidence>
<evidence type="ECO:0008006" key="4">
    <source>
        <dbReference type="Google" id="ProtNLM"/>
    </source>
</evidence>
<dbReference type="AlphaFoldDB" id="M8DFA9"/>
<keyword evidence="3" id="KW-1185">Reference proteome</keyword>
<organism evidence="2 3">
    <name type="scientific">Brevibacillus borstelensis AK1</name>
    <dbReference type="NCBI Taxonomy" id="1300222"/>
    <lineage>
        <taxon>Bacteria</taxon>
        <taxon>Bacillati</taxon>
        <taxon>Bacillota</taxon>
        <taxon>Bacilli</taxon>
        <taxon>Bacillales</taxon>
        <taxon>Paenibacillaceae</taxon>
        <taxon>Brevibacillus</taxon>
    </lineage>
</organism>
<dbReference type="PROSITE" id="PS51257">
    <property type="entry name" value="PROKAR_LIPOPROTEIN"/>
    <property type="match status" value="1"/>
</dbReference>
<feature type="signal peptide" evidence="1">
    <location>
        <begin position="1"/>
        <end position="19"/>
    </location>
</feature>
<protein>
    <recommendedName>
        <fullName evidence="4">Lipoprotein</fullName>
    </recommendedName>
</protein>
<dbReference type="Proteomes" id="UP000012081">
    <property type="component" value="Unassembled WGS sequence"/>
</dbReference>
<keyword evidence="1" id="KW-0732">Signal</keyword>
<reference evidence="2 3" key="1">
    <citation type="submission" date="2013-03" db="EMBL/GenBank/DDBJ databases">
        <title>Assembly of a new bacterial strain Brevibacillus borstelensis AK1.</title>
        <authorList>
            <person name="Rajan I."/>
            <person name="PoliReddy D."/>
            <person name="Sugumar T."/>
            <person name="Rathinam K."/>
            <person name="Alqarawi S."/>
            <person name="Khalil A.B."/>
            <person name="Sivakumar N."/>
        </authorList>
    </citation>
    <scope>NUCLEOTIDE SEQUENCE [LARGE SCALE GENOMIC DNA]</scope>
    <source>
        <strain evidence="2 3">AK1</strain>
    </source>
</reference>
<dbReference type="OrthoDB" id="2476396at2"/>
<dbReference type="RefSeq" id="WP_003389189.1">
    <property type="nucleotide sequence ID" value="NZ_APBN01000005.1"/>
</dbReference>